<feature type="coiled-coil region" evidence="7">
    <location>
        <begin position="677"/>
        <end position="711"/>
    </location>
</feature>
<dbReference type="GO" id="GO:0005634">
    <property type="term" value="C:nucleus"/>
    <property type="evidence" value="ECO:0007669"/>
    <property type="project" value="TreeGrafter"/>
</dbReference>
<feature type="coiled-coil region" evidence="7">
    <location>
        <begin position="494"/>
        <end position="528"/>
    </location>
</feature>
<accession>A0A5J4YLN4</accession>
<keyword evidence="7" id="KW-0175">Coiled coil</keyword>
<dbReference type="GO" id="GO:0004674">
    <property type="term" value="F:protein serine/threonine kinase activity"/>
    <property type="evidence" value="ECO:0007669"/>
    <property type="project" value="UniProtKB-KW"/>
</dbReference>
<name>A0A5J4YLN4_PORPP</name>
<feature type="domain" description="Protein kinase" evidence="9">
    <location>
        <begin position="726"/>
        <end position="999"/>
    </location>
</feature>
<evidence type="ECO:0000256" key="6">
    <source>
        <dbReference type="PROSITE-ProRule" id="PRU10141"/>
    </source>
</evidence>
<dbReference type="PANTHER" id="PTHR22974">
    <property type="entry name" value="MIXED LINEAGE PROTEIN KINASE"/>
    <property type="match status" value="1"/>
</dbReference>
<evidence type="ECO:0000256" key="2">
    <source>
        <dbReference type="ARBA" id="ARBA00022679"/>
    </source>
</evidence>
<feature type="region of interest" description="Disordered" evidence="8">
    <location>
        <begin position="366"/>
        <end position="433"/>
    </location>
</feature>
<dbReference type="InterPro" id="IPR011009">
    <property type="entry name" value="Kinase-like_dom_sf"/>
</dbReference>
<dbReference type="GO" id="GO:0007059">
    <property type="term" value="P:chromosome segregation"/>
    <property type="evidence" value="ECO:0007669"/>
    <property type="project" value="TreeGrafter"/>
</dbReference>
<dbReference type="PROSITE" id="PS00108">
    <property type="entry name" value="PROTEIN_KINASE_ST"/>
    <property type="match status" value="1"/>
</dbReference>
<keyword evidence="3 6" id="KW-0547">Nucleotide-binding</keyword>
<evidence type="ECO:0000313" key="10">
    <source>
        <dbReference type="EMBL" id="KAA8491357.1"/>
    </source>
</evidence>
<feature type="compositionally biased region" description="Low complexity" evidence="8">
    <location>
        <begin position="320"/>
        <end position="334"/>
    </location>
</feature>
<dbReference type="Proteomes" id="UP000324585">
    <property type="component" value="Unassembled WGS sequence"/>
</dbReference>
<evidence type="ECO:0000256" key="7">
    <source>
        <dbReference type="SAM" id="Coils"/>
    </source>
</evidence>
<dbReference type="EMBL" id="VRMN01000014">
    <property type="protein sequence ID" value="KAA8491357.1"/>
    <property type="molecule type" value="Genomic_DNA"/>
</dbReference>
<evidence type="ECO:0000256" key="3">
    <source>
        <dbReference type="ARBA" id="ARBA00022741"/>
    </source>
</evidence>
<sequence>MDARRLDDGESEGTVLQPRQVSAAAAELPVERKRRFELRFGAPVAVAVAAVVPEAGVADCEQREKERFGAAGPRSGSMEDSGHVVVGARTPASTKLIGWAGSALMDSRFLGADEDSHDESEADAKNRQARLTKAAHVSPSASVSPRARSNRAADMDPGVAPLAPLRPQRAQRLSSGSSRGKQSVSKGALAASSAGGGSSNSLSKAKVPKTAKTSSESEHDTAAMAPVASEPQPQTQTAAHALSRKKTSPTKVGDMGTVLVPSSLKQTSIHEAFGRDRQPGSKQARESSSKDSSQHNDSVRSFSSTSTSSLNWLKAEFDAQQQQQHQQQLQQQQEQQEEVPGTSTGGGKRQTDLFERLKWSTLAAAEKDSARKRVSGEHQTDEVTPSKKAKPTSLPAGDKISSPESKRAAELAPGNMTSRDLPESHEVDVEGSTSAAIPLASASADFEIIDLEGDMEVSEAPKSAAPLIGKQARTEMLAGPPLRECSSSYCAQAKQKHAREVDSFRIQMENTQAELEVLTKKHAETDERARALTDLLRDSLKHAAKQEREHAARDVNAQCQRLGRVAVQRSGTSLNEVWEDGPAFRDLQTRSVELAERRERLERERKDLARKFRTASVRALAESEHGGVPDKAKMQMPPPPSRAAYYTVVAASAGDLQALLESPVFISEQEEIIRLQLAEVKREESVLIEEKNRLEMQRSLLIRELKRQTDEKASRFSDFKVLHERYLLTKMLGRGGFSEVFKAFDLVTLTWVACKIHQLHSYWREEKKQNYLRHATREYNIHKSLVHPRVIRLLDVFEIDSDSFCTVLEFCAGTDLELHLQVNKMLSEKEARSIVSQICMGLAYLNQQKKRIIHYDLKPGNILISQGQARITDFGLSKIMNEDDNTHDGMELTSQGCGTYWYLPPECFERGAQPARISSKVDVWSVGVILYQMLFGKKPFANELSQERIYRDPSVLHAEVLFPSKPAVSADARAFISDCLTRNQSLRPDVQKLLEHPFLSGRK</sequence>
<keyword evidence="5 6" id="KW-0067">ATP-binding</keyword>
<dbReference type="GO" id="GO:0005524">
    <property type="term" value="F:ATP binding"/>
    <property type="evidence" value="ECO:0007669"/>
    <property type="project" value="UniProtKB-UniRule"/>
</dbReference>
<evidence type="ECO:0000259" key="9">
    <source>
        <dbReference type="PROSITE" id="PS50011"/>
    </source>
</evidence>
<evidence type="ECO:0000256" key="4">
    <source>
        <dbReference type="ARBA" id="ARBA00022777"/>
    </source>
</evidence>
<comment type="caution">
    <text evidence="10">The sequence shown here is derived from an EMBL/GenBank/DDBJ whole genome shotgun (WGS) entry which is preliminary data.</text>
</comment>
<gene>
    <name evidence="10" type="ORF">FVE85_7778</name>
</gene>
<feature type="binding site" evidence="6">
    <location>
        <position position="755"/>
    </location>
    <ligand>
        <name>ATP</name>
        <dbReference type="ChEBI" id="CHEBI:30616"/>
    </ligand>
</feature>
<dbReference type="OMA" id="HQIANTK"/>
<evidence type="ECO:0000256" key="5">
    <source>
        <dbReference type="ARBA" id="ARBA00022840"/>
    </source>
</evidence>
<reference evidence="11" key="1">
    <citation type="journal article" date="2019" name="Nat. Commun.">
        <title>Expansion of phycobilisome linker gene families in mesophilic red algae.</title>
        <authorList>
            <person name="Lee J."/>
            <person name="Kim D."/>
            <person name="Bhattacharya D."/>
            <person name="Yoon H.S."/>
        </authorList>
    </citation>
    <scope>NUCLEOTIDE SEQUENCE [LARGE SCALE GENOMIC DNA]</scope>
    <source>
        <strain evidence="11">CCMP 1328</strain>
    </source>
</reference>
<dbReference type="Gene3D" id="1.10.510.10">
    <property type="entry name" value="Transferase(Phosphotransferase) domain 1"/>
    <property type="match status" value="1"/>
</dbReference>
<proteinExistence type="predicted"/>
<keyword evidence="2" id="KW-0808">Transferase</keyword>
<evidence type="ECO:0000313" key="11">
    <source>
        <dbReference type="Proteomes" id="UP000324585"/>
    </source>
</evidence>
<feature type="compositionally biased region" description="Basic and acidic residues" evidence="8">
    <location>
        <begin position="272"/>
        <end position="298"/>
    </location>
</feature>
<organism evidence="10 11">
    <name type="scientific">Porphyridium purpureum</name>
    <name type="common">Red alga</name>
    <name type="synonym">Porphyridium cruentum</name>
    <dbReference type="NCBI Taxonomy" id="35688"/>
    <lineage>
        <taxon>Eukaryota</taxon>
        <taxon>Rhodophyta</taxon>
        <taxon>Bangiophyceae</taxon>
        <taxon>Porphyridiales</taxon>
        <taxon>Porphyridiaceae</taxon>
        <taxon>Porphyridium</taxon>
    </lineage>
</organism>
<dbReference type="Pfam" id="PF00069">
    <property type="entry name" value="Pkinase"/>
    <property type="match status" value="1"/>
</dbReference>
<evidence type="ECO:0000256" key="8">
    <source>
        <dbReference type="SAM" id="MobiDB-lite"/>
    </source>
</evidence>
<feature type="compositionally biased region" description="Basic and acidic residues" evidence="8">
    <location>
        <begin position="366"/>
        <end position="385"/>
    </location>
</feature>
<dbReference type="InterPro" id="IPR017441">
    <property type="entry name" value="Protein_kinase_ATP_BS"/>
</dbReference>
<dbReference type="FunFam" id="1.10.510.10:FF:000698">
    <property type="entry name" value="Serine/threonine-protein kinase tousled-like 1"/>
    <property type="match status" value="1"/>
</dbReference>
<dbReference type="CDD" id="cd13990">
    <property type="entry name" value="STKc_TLK"/>
    <property type="match status" value="1"/>
</dbReference>
<keyword evidence="1" id="KW-0723">Serine/threonine-protein kinase</keyword>
<evidence type="ECO:0000256" key="1">
    <source>
        <dbReference type="ARBA" id="ARBA00022527"/>
    </source>
</evidence>
<keyword evidence="11" id="KW-1185">Reference proteome</keyword>
<dbReference type="PANTHER" id="PTHR22974:SF23">
    <property type="entry name" value="TOUSLED-LIKE KINASE, ISOFORM G"/>
    <property type="match status" value="1"/>
</dbReference>
<dbReference type="OrthoDB" id="346907at2759"/>
<dbReference type="PROSITE" id="PS50011">
    <property type="entry name" value="PROTEIN_KINASE_DOM"/>
    <property type="match status" value="1"/>
</dbReference>
<feature type="compositionally biased region" description="Low complexity" evidence="8">
    <location>
        <begin position="134"/>
        <end position="152"/>
    </location>
</feature>
<dbReference type="AlphaFoldDB" id="A0A5J4YLN4"/>
<feature type="region of interest" description="Disordered" evidence="8">
    <location>
        <begin position="1"/>
        <end position="24"/>
    </location>
</feature>
<feature type="region of interest" description="Disordered" evidence="8">
    <location>
        <begin position="60"/>
        <end position="82"/>
    </location>
</feature>
<dbReference type="PROSITE" id="PS00107">
    <property type="entry name" value="PROTEIN_KINASE_ATP"/>
    <property type="match status" value="1"/>
</dbReference>
<feature type="compositionally biased region" description="Low complexity" evidence="8">
    <location>
        <begin position="171"/>
        <end position="205"/>
    </location>
</feature>
<dbReference type="InterPro" id="IPR000719">
    <property type="entry name" value="Prot_kinase_dom"/>
</dbReference>
<dbReference type="SMART" id="SM00220">
    <property type="entry name" value="S_TKc"/>
    <property type="match status" value="1"/>
</dbReference>
<dbReference type="GO" id="GO:0035556">
    <property type="term" value="P:intracellular signal transduction"/>
    <property type="evidence" value="ECO:0007669"/>
    <property type="project" value="TreeGrafter"/>
</dbReference>
<keyword evidence="4 10" id="KW-0418">Kinase</keyword>
<feature type="region of interest" description="Disordered" evidence="8">
    <location>
        <begin position="114"/>
        <end position="351"/>
    </location>
</feature>
<dbReference type="SUPFAM" id="SSF56112">
    <property type="entry name" value="Protein kinase-like (PK-like)"/>
    <property type="match status" value="1"/>
</dbReference>
<dbReference type="InterPro" id="IPR008271">
    <property type="entry name" value="Ser/Thr_kinase_AS"/>
</dbReference>
<feature type="coiled-coil region" evidence="7">
    <location>
        <begin position="584"/>
        <end position="618"/>
    </location>
</feature>
<protein>
    <submittedName>
        <fullName evidence="10">Serine/threonine-protein kinase TOUSLED</fullName>
    </submittedName>
</protein>